<proteinExistence type="predicted"/>
<organism evidence="2 3">
    <name type="scientific">Ktedonospora formicarum</name>
    <dbReference type="NCBI Taxonomy" id="2778364"/>
    <lineage>
        <taxon>Bacteria</taxon>
        <taxon>Bacillati</taxon>
        <taxon>Chloroflexota</taxon>
        <taxon>Ktedonobacteria</taxon>
        <taxon>Ktedonobacterales</taxon>
        <taxon>Ktedonobacteraceae</taxon>
        <taxon>Ktedonospora</taxon>
    </lineage>
</organism>
<gene>
    <name evidence="2" type="ORF">KSX_15800</name>
</gene>
<dbReference type="RefSeq" id="WP_220192891.1">
    <property type="nucleotide sequence ID" value="NZ_BNJF01000001.1"/>
</dbReference>
<evidence type="ECO:0000313" key="2">
    <source>
        <dbReference type="EMBL" id="GHO43417.1"/>
    </source>
</evidence>
<reference evidence="2" key="1">
    <citation type="submission" date="2020-10" db="EMBL/GenBank/DDBJ databases">
        <title>Taxonomic study of unclassified bacteria belonging to the class Ktedonobacteria.</title>
        <authorList>
            <person name="Yabe S."/>
            <person name="Wang C.M."/>
            <person name="Zheng Y."/>
            <person name="Sakai Y."/>
            <person name="Cavaletti L."/>
            <person name="Monciardini P."/>
            <person name="Donadio S."/>
        </authorList>
    </citation>
    <scope>NUCLEOTIDE SEQUENCE</scope>
    <source>
        <strain evidence="2">SOSP1-1</strain>
    </source>
</reference>
<protein>
    <submittedName>
        <fullName evidence="2">Uncharacterized protein</fullName>
    </submittedName>
</protein>
<keyword evidence="3" id="KW-1185">Reference proteome</keyword>
<feature type="transmembrane region" description="Helical" evidence="1">
    <location>
        <begin position="93"/>
        <end position="112"/>
    </location>
</feature>
<dbReference type="Proteomes" id="UP000612362">
    <property type="component" value="Unassembled WGS sequence"/>
</dbReference>
<keyword evidence="1" id="KW-0472">Membrane</keyword>
<keyword evidence="1" id="KW-0812">Transmembrane</keyword>
<dbReference type="AlphaFoldDB" id="A0A8J3HZB8"/>
<keyword evidence="1" id="KW-1133">Transmembrane helix</keyword>
<name>A0A8J3HZB8_9CHLR</name>
<accession>A0A8J3HZB8</accession>
<feature type="transmembrane region" description="Helical" evidence="1">
    <location>
        <begin position="37"/>
        <end position="55"/>
    </location>
</feature>
<feature type="transmembrane region" description="Helical" evidence="1">
    <location>
        <begin position="12"/>
        <end position="31"/>
    </location>
</feature>
<evidence type="ECO:0000313" key="3">
    <source>
        <dbReference type="Proteomes" id="UP000612362"/>
    </source>
</evidence>
<feature type="transmembrane region" description="Helical" evidence="1">
    <location>
        <begin position="62"/>
        <end position="81"/>
    </location>
</feature>
<comment type="caution">
    <text evidence="2">The sequence shown here is derived from an EMBL/GenBank/DDBJ whole genome shotgun (WGS) entry which is preliminary data.</text>
</comment>
<sequence>MAARISIMVVRLAVLVEIILGIFYWTGNYIVRTDVHQLIGVIAVLGLWVIAGVLATSKPGNTGLAIGAAIYGIIVIAFGIMQTSLLVGPAHDVIRTIHLLLGLGVIGFAEMLNARYKRS</sequence>
<dbReference type="EMBL" id="BNJF01000001">
    <property type="protein sequence ID" value="GHO43417.1"/>
    <property type="molecule type" value="Genomic_DNA"/>
</dbReference>
<evidence type="ECO:0000256" key="1">
    <source>
        <dbReference type="SAM" id="Phobius"/>
    </source>
</evidence>